<keyword evidence="2" id="KW-1185">Reference proteome</keyword>
<protein>
    <recommendedName>
        <fullName evidence="3">Tetratricopeptide repeat protein</fullName>
    </recommendedName>
</protein>
<proteinExistence type="predicted"/>
<gene>
    <name evidence="1" type="ORF">Poly51_26220</name>
</gene>
<evidence type="ECO:0000313" key="2">
    <source>
        <dbReference type="Proteomes" id="UP000318288"/>
    </source>
</evidence>
<dbReference type="Gene3D" id="1.25.40.10">
    <property type="entry name" value="Tetratricopeptide repeat domain"/>
    <property type="match status" value="1"/>
</dbReference>
<evidence type="ECO:0008006" key="3">
    <source>
        <dbReference type="Google" id="ProtNLM"/>
    </source>
</evidence>
<dbReference type="EMBL" id="SJPW01000003">
    <property type="protein sequence ID" value="TWU56705.1"/>
    <property type="molecule type" value="Genomic_DNA"/>
</dbReference>
<evidence type="ECO:0000313" key="1">
    <source>
        <dbReference type="EMBL" id="TWU56705.1"/>
    </source>
</evidence>
<dbReference type="SUPFAM" id="SSF48452">
    <property type="entry name" value="TPR-like"/>
    <property type="match status" value="1"/>
</dbReference>
<name>A0A5C6F643_9BACT</name>
<accession>A0A5C6F643</accession>
<organism evidence="1 2">
    <name type="scientific">Rubripirellula tenax</name>
    <dbReference type="NCBI Taxonomy" id="2528015"/>
    <lineage>
        <taxon>Bacteria</taxon>
        <taxon>Pseudomonadati</taxon>
        <taxon>Planctomycetota</taxon>
        <taxon>Planctomycetia</taxon>
        <taxon>Pirellulales</taxon>
        <taxon>Pirellulaceae</taxon>
        <taxon>Rubripirellula</taxon>
    </lineage>
</organism>
<dbReference type="PROSITE" id="PS51257">
    <property type="entry name" value="PROKAR_LIPOPROTEIN"/>
    <property type="match status" value="1"/>
</dbReference>
<comment type="caution">
    <text evidence="1">The sequence shown here is derived from an EMBL/GenBank/DDBJ whole genome shotgun (WGS) entry which is preliminary data.</text>
</comment>
<reference evidence="1 2" key="1">
    <citation type="submission" date="2019-02" db="EMBL/GenBank/DDBJ databases">
        <title>Deep-cultivation of Planctomycetes and their phenomic and genomic characterization uncovers novel biology.</title>
        <authorList>
            <person name="Wiegand S."/>
            <person name="Jogler M."/>
            <person name="Boedeker C."/>
            <person name="Pinto D."/>
            <person name="Vollmers J."/>
            <person name="Rivas-Marin E."/>
            <person name="Kohn T."/>
            <person name="Peeters S.H."/>
            <person name="Heuer A."/>
            <person name="Rast P."/>
            <person name="Oberbeckmann S."/>
            <person name="Bunk B."/>
            <person name="Jeske O."/>
            <person name="Meyerdierks A."/>
            <person name="Storesund J.E."/>
            <person name="Kallscheuer N."/>
            <person name="Luecker S."/>
            <person name="Lage O.M."/>
            <person name="Pohl T."/>
            <person name="Merkel B.J."/>
            <person name="Hornburger P."/>
            <person name="Mueller R.-W."/>
            <person name="Bruemmer F."/>
            <person name="Labrenz M."/>
            <person name="Spormann A.M."/>
            <person name="Op Den Camp H."/>
            <person name="Overmann J."/>
            <person name="Amann R."/>
            <person name="Jetten M.S.M."/>
            <person name="Mascher T."/>
            <person name="Medema M.H."/>
            <person name="Devos D.P."/>
            <person name="Kaster A.-K."/>
            <person name="Ovreas L."/>
            <person name="Rohde M."/>
            <person name="Galperin M.Y."/>
            <person name="Jogler C."/>
        </authorList>
    </citation>
    <scope>NUCLEOTIDE SEQUENCE [LARGE SCALE GENOMIC DNA]</scope>
    <source>
        <strain evidence="1 2">Poly51</strain>
    </source>
</reference>
<sequence length="365" mass="39748">MKCLDRQTPFIVALMMAIIVGVTGCRTAPKAEPKLDSRVRRLADDGHERYAEGDVDAAMKKFRSAVLRAWAMDDPVESGNGAYNLAACMISDGQTALARDWLADARSELHRGRRSVGNVWLVEAKIATEDARFADATEFLNRAACGEPPCDAADRACGCPTVEGCRDCPLSCLPCVGSKIEAKEATKDCVDGFEAQVHLARARLAAEQFDLATATKHFACACELIHDICSHELHAELQHVAAAIHLAKDETLQAAAHFDLEAERLRSAGNYREIPRALDLAAAAYQQSGLPRQAAERWNRVARIWTGRGEPRKAWDYVRLASEAVDGAAIDSDDCIRIRLSLVAREIEVLLKQGVAPESAVTIGD</sequence>
<dbReference type="InterPro" id="IPR011990">
    <property type="entry name" value="TPR-like_helical_dom_sf"/>
</dbReference>
<dbReference type="RefSeq" id="WP_146457970.1">
    <property type="nucleotide sequence ID" value="NZ_SJPW01000003.1"/>
</dbReference>
<dbReference type="OrthoDB" id="236867at2"/>
<dbReference type="AlphaFoldDB" id="A0A5C6F643"/>
<dbReference type="Proteomes" id="UP000318288">
    <property type="component" value="Unassembled WGS sequence"/>
</dbReference>